<keyword evidence="3" id="KW-1185">Reference proteome</keyword>
<proteinExistence type="predicted"/>
<feature type="region of interest" description="Disordered" evidence="1">
    <location>
        <begin position="130"/>
        <end position="154"/>
    </location>
</feature>
<accession>A0A7J8E8L0</accession>
<evidence type="ECO:0000256" key="1">
    <source>
        <dbReference type="SAM" id="MobiDB-lite"/>
    </source>
</evidence>
<feature type="region of interest" description="Disordered" evidence="1">
    <location>
        <begin position="1"/>
        <end position="112"/>
    </location>
</feature>
<protein>
    <submittedName>
        <fullName evidence="2">Uncharacterized protein</fullName>
    </submittedName>
</protein>
<name>A0A7J8E8L0_ROUAE</name>
<dbReference type="Proteomes" id="UP000593571">
    <property type="component" value="Unassembled WGS sequence"/>
</dbReference>
<reference evidence="2 3" key="1">
    <citation type="journal article" date="2020" name="Nature">
        <title>Six reference-quality genomes reveal evolution of bat adaptations.</title>
        <authorList>
            <person name="Jebb D."/>
            <person name="Huang Z."/>
            <person name="Pippel M."/>
            <person name="Hughes G.M."/>
            <person name="Lavrichenko K."/>
            <person name="Devanna P."/>
            <person name="Winkler S."/>
            <person name="Jermiin L.S."/>
            <person name="Skirmuntt E.C."/>
            <person name="Katzourakis A."/>
            <person name="Burkitt-Gray L."/>
            <person name="Ray D.A."/>
            <person name="Sullivan K.A.M."/>
            <person name="Roscito J.G."/>
            <person name="Kirilenko B.M."/>
            <person name="Davalos L.M."/>
            <person name="Corthals A.P."/>
            <person name="Power M.L."/>
            <person name="Jones G."/>
            <person name="Ransome R.D."/>
            <person name="Dechmann D.K.N."/>
            <person name="Locatelli A.G."/>
            <person name="Puechmaille S.J."/>
            <person name="Fedrigo O."/>
            <person name="Jarvis E.D."/>
            <person name="Hiller M."/>
            <person name="Vernes S.C."/>
            <person name="Myers E.W."/>
            <person name="Teeling E.C."/>
        </authorList>
    </citation>
    <scope>NUCLEOTIDE SEQUENCE [LARGE SCALE GENOMIC DNA]</scope>
    <source>
        <strain evidence="2">MRouAeg1</strain>
        <tissue evidence="2">Muscle</tissue>
    </source>
</reference>
<sequence>MLPPSLPPLREPAGEGKKDKRSLALGRLCTKRPRGPLTSSIGGRRTAPPPSAGCEGCRRSPGSARGSLCGPCRAPGRVTRRSSGEEAVGGPVPHRPPPGTPSGRSPQRSRSVCDSHFPAWCGSCFSCAGDGGGEEARPSAEAWGRCPRGPVLPS</sequence>
<organism evidence="2 3">
    <name type="scientific">Rousettus aegyptiacus</name>
    <name type="common">Egyptian fruit bat</name>
    <name type="synonym">Pteropus aegyptiacus</name>
    <dbReference type="NCBI Taxonomy" id="9407"/>
    <lineage>
        <taxon>Eukaryota</taxon>
        <taxon>Metazoa</taxon>
        <taxon>Chordata</taxon>
        <taxon>Craniata</taxon>
        <taxon>Vertebrata</taxon>
        <taxon>Euteleostomi</taxon>
        <taxon>Mammalia</taxon>
        <taxon>Eutheria</taxon>
        <taxon>Laurasiatheria</taxon>
        <taxon>Chiroptera</taxon>
        <taxon>Yinpterochiroptera</taxon>
        <taxon>Pteropodoidea</taxon>
        <taxon>Pteropodidae</taxon>
        <taxon>Rousettinae</taxon>
        <taxon>Rousettus</taxon>
    </lineage>
</organism>
<evidence type="ECO:0000313" key="2">
    <source>
        <dbReference type="EMBL" id="KAF6431744.1"/>
    </source>
</evidence>
<evidence type="ECO:0000313" key="3">
    <source>
        <dbReference type="Proteomes" id="UP000593571"/>
    </source>
</evidence>
<feature type="compositionally biased region" description="Pro residues" evidence="1">
    <location>
        <begin position="1"/>
        <end position="10"/>
    </location>
</feature>
<feature type="compositionally biased region" description="Basic and acidic residues" evidence="1">
    <location>
        <begin position="12"/>
        <end position="22"/>
    </location>
</feature>
<feature type="compositionally biased region" description="Low complexity" evidence="1">
    <location>
        <begin position="101"/>
        <end position="110"/>
    </location>
</feature>
<comment type="caution">
    <text evidence="2">The sequence shown here is derived from an EMBL/GenBank/DDBJ whole genome shotgun (WGS) entry which is preliminary data.</text>
</comment>
<dbReference type="AlphaFoldDB" id="A0A7J8E8L0"/>
<gene>
    <name evidence="2" type="ORF">HJG63_008221</name>
</gene>
<dbReference type="EMBL" id="JACASE010000010">
    <property type="protein sequence ID" value="KAF6431744.1"/>
    <property type="molecule type" value="Genomic_DNA"/>
</dbReference>